<accession>A0ABQ6QP00</accession>
<evidence type="ECO:0000313" key="2">
    <source>
        <dbReference type="Proteomes" id="UP001342631"/>
    </source>
</evidence>
<dbReference type="EMBL" id="BTTX01000002">
    <property type="protein sequence ID" value="GMU05735.1"/>
    <property type="molecule type" value="Genomic_DNA"/>
</dbReference>
<organism evidence="1 2">
    <name type="scientific">Corallococcus caeni</name>
    <dbReference type="NCBI Taxonomy" id="3082388"/>
    <lineage>
        <taxon>Bacteria</taxon>
        <taxon>Pseudomonadati</taxon>
        <taxon>Myxococcota</taxon>
        <taxon>Myxococcia</taxon>
        <taxon>Myxococcales</taxon>
        <taxon>Cystobacterineae</taxon>
        <taxon>Myxococcaceae</taxon>
        <taxon>Corallococcus</taxon>
    </lineage>
</organism>
<proteinExistence type="predicted"/>
<sequence length="45" mass="4839">MGARMRNQVFRPLLLAKETSPIAHQTHVSGVAHKVGTEQGIGNVT</sequence>
<evidence type="ECO:0000313" key="1">
    <source>
        <dbReference type="EMBL" id="GMU05735.1"/>
    </source>
</evidence>
<comment type="caution">
    <text evidence="1">The sequence shown here is derived from an EMBL/GenBank/DDBJ whole genome shotgun (WGS) entry which is preliminary data.</text>
</comment>
<gene>
    <name evidence="1" type="ORF">ASNO1_19880</name>
</gene>
<dbReference type="Proteomes" id="UP001342631">
    <property type="component" value="Unassembled WGS sequence"/>
</dbReference>
<keyword evidence="2" id="KW-1185">Reference proteome</keyword>
<name>A0ABQ6QP00_9BACT</name>
<protein>
    <submittedName>
        <fullName evidence="1">Uncharacterized protein</fullName>
    </submittedName>
</protein>
<reference evidence="1 2" key="1">
    <citation type="journal article" date="2024" name="Arch. Microbiol.">
        <title>Corallococcus caeni sp. nov., a novel myxobacterium isolated from activated sludge.</title>
        <authorList>
            <person name="Tomita S."/>
            <person name="Nakai R."/>
            <person name="Kuroda K."/>
            <person name="Kurashita H."/>
            <person name="Hatamoto M."/>
            <person name="Yamaguchi T."/>
            <person name="Narihiro T."/>
        </authorList>
    </citation>
    <scope>NUCLEOTIDE SEQUENCE [LARGE SCALE GENOMIC DNA]</scope>
    <source>
        <strain evidence="1 2">NO1</strain>
    </source>
</reference>